<feature type="signal peptide" evidence="1">
    <location>
        <begin position="1"/>
        <end position="23"/>
    </location>
</feature>
<dbReference type="OrthoDB" id="5616300at2"/>
<dbReference type="PROSITE" id="PS51257">
    <property type="entry name" value="PROKAR_LIPOPROTEIN"/>
    <property type="match status" value="1"/>
</dbReference>
<reference evidence="2 3" key="1">
    <citation type="submission" date="2007-06" db="EMBL/GenBank/DDBJ databases">
        <authorList>
            <person name="Shimkets L."/>
            <person name="Ferriera S."/>
            <person name="Johnson J."/>
            <person name="Kravitz S."/>
            <person name="Beeson K."/>
            <person name="Sutton G."/>
            <person name="Rogers Y.-H."/>
            <person name="Friedman R."/>
            <person name="Frazier M."/>
            <person name="Venter J.C."/>
        </authorList>
    </citation>
    <scope>NUCLEOTIDE SEQUENCE [LARGE SCALE GENOMIC DNA]</scope>
    <source>
        <strain evidence="2 3">SIR-1</strain>
    </source>
</reference>
<dbReference type="AlphaFoldDB" id="A6G3X8"/>
<keyword evidence="3" id="KW-1185">Reference proteome</keyword>
<dbReference type="EMBL" id="ABCS01000019">
    <property type="protein sequence ID" value="EDM79515.1"/>
    <property type="molecule type" value="Genomic_DNA"/>
</dbReference>
<evidence type="ECO:0000256" key="1">
    <source>
        <dbReference type="SAM" id="SignalP"/>
    </source>
</evidence>
<evidence type="ECO:0000313" key="2">
    <source>
        <dbReference type="EMBL" id="EDM79515.1"/>
    </source>
</evidence>
<proteinExistence type="predicted"/>
<accession>A6G3X8</accession>
<evidence type="ECO:0000313" key="3">
    <source>
        <dbReference type="Proteomes" id="UP000005801"/>
    </source>
</evidence>
<dbReference type="Proteomes" id="UP000005801">
    <property type="component" value="Unassembled WGS sequence"/>
</dbReference>
<sequence>MTNTNKQLMSAFALSAAALFLGACDKSSGGTTDPGDAAGGDANADEVVKCFGINECKGESACNVNKPELGIEHSCAGENDCKGKGWIKVPRSECDAKSGEVL</sequence>
<name>A6G3X8_9BACT</name>
<organism evidence="2 3">
    <name type="scientific">Plesiocystis pacifica SIR-1</name>
    <dbReference type="NCBI Taxonomy" id="391625"/>
    <lineage>
        <taxon>Bacteria</taxon>
        <taxon>Pseudomonadati</taxon>
        <taxon>Myxococcota</taxon>
        <taxon>Polyangia</taxon>
        <taxon>Nannocystales</taxon>
        <taxon>Nannocystaceae</taxon>
        <taxon>Plesiocystis</taxon>
    </lineage>
</organism>
<gene>
    <name evidence="2" type="ORF">PPSIR1_35352</name>
</gene>
<evidence type="ECO:0008006" key="4">
    <source>
        <dbReference type="Google" id="ProtNLM"/>
    </source>
</evidence>
<comment type="caution">
    <text evidence="2">The sequence shown here is derived from an EMBL/GenBank/DDBJ whole genome shotgun (WGS) entry which is preliminary data.</text>
</comment>
<dbReference type="RefSeq" id="WP_006971427.1">
    <property type="nucleotide sequence ID" value="NZ_ABCS01000019.1"/>
</dbReference>
<feature type="chain" id="PRO_5002697493" description="Lipoprotein" evidence="1">
    <location>
        <begin position="24"/>
        <end position="102"/>
    </location>
</feature>
<protein>
    <recommendedName>
        <fullName evidence="4">Lipoprotein</fullName>
    </recommendedName>
</protein>
<keyword evidence="1" id="KW-0732">Signal</keyword>